<dbReference type="AlphaFoldDB" id="A0A9W6FSX6"/>
<dbReference type="Proteomes" id="UP001144372">
    <property type="component" value="Unassembled WGS sequence"/>
</dbReference>
<proteinExistence type="predicted"/>
<evidence type="ECO:0000256" key="3">
    <source>
        <dbReference type="PROSITE-ProRule" id="PRU00339"/>
    </source>
</evidence>
<keyword evidence="4" id="KW-0812">Transmembrane</keyword>
<feature type="repeat" description="TPR" evidence="3">
    <location>
        <begin position="453"/>
        <end position="486"/>
    </location>
</feature>
<evidence type="ECO:0000256" key="1">
    <source>
        <dbReference type="ARBA" id="ARBA00022737"/>
    </source>
</evidence>
<dbReference type="PANTHER" id="PTHR44227">
    <property type="match status" value="1"/>
</dbReference>
<keyword evidence="4" id="KW-1133">Transmembrane helix</keyword>
<comment type="caution">
    <text evidence="5">The sequence shown here is derived from an EMBL/GenBank/DDBJ whole genome shotgun (WGS) entry which is preliminary data.</text>
</comment>
<dbReference type="InterPro" id="IPR019734">
    <property type="entry name" value="TPR_rpt"/>
</dbReference>
<protein>
    <recommendedName>
        <fullName evidence="7">Tetratricopeptide repeat protein</fullName>
    </recommendedName>
</protein>
<dbReference type="InterPro" id="IPR052346">
    <property type="entry name" value="O-mannosyl-transferase_TMTC"/>
</dbReference>
<dbReference type="PANTHER" id="PTHR44227:SF3">
    <property type="entry name" value="PROTEIN O-MANNOSYL-TRANSFERASE TMTC4"/>
    <property type="match status" value="1"/>
</dbReference>
<sequence length="563" mass="64704">MGLYVLNPILAGYDVRDFTLNQRILTETRIVIWYISLLLWPNPNRFSIEHDIDLSTSLINPYTTLLSSITIFIIIIGSIFYRKKYPLITYGIIWFFLNLVIESTIIPLELIFEHRVYLPSVGIIISFVLMLYFFIRKIFNKLSEFDFKKVQWCIFILLFSLMTLMTYDRNNFFYDIISLNEHNINNSMSSPRSYANLAVSLARIGKNEEAIEKARYAIEMGKENNDSYYVAANTILLAYENMGQPYKGLKEAEKLLDEQPLNASRQGLVTMCSNLAVIYAKMEDYKCAVYSIQRLLLYTQKLSGKEIDVEDLRFPMLQYILHEVQRKNLKLDLDGDGACDPGDLPTTTWVARFLLSMGFEAKAKELLCKSKNEYPNDATALNLLKNLEANENLNRIQSAKWSFREKYINHPFSRFNACMATAYLIRKYKLPSPFITLGENLLSYCETLQPSAADVQLLRGWYYFEKRQLDQAIASVNLALKLDNNNSKAYLALGLFLTEANQIEGSIDAFRTCLRLYPGCPERIILQDLIKDLEKKLTDASVVHPLANMNVDSEVLGTSHSGS</sequence>
<dbReference type="SUPFAM" id="SSF48452">
    <property type="entry name" value="TPR-like"/>
    <property type="match status" value="2"/>
</dbReference>
<dbReference type="SMART" id="SM00028">
    <property type="entry name" value="TPR"/>
    <property type="match status" value="4"/>
</dbReference>
<feature type="transmembrane region" description="Helical" evidence="4">
    <location>
        <begin position="147"/>
        <end position="167"/>
    </location>
</feature>
<feature type="transmembrane region" description="Helical" evidence="4">
    <location>
        <begin position="88"/>
        <end position="110"/>
    </location>
</feature>
<organism evidence="5 6">
    <name type="scientific">Desulforhabdus amnigena</name>
    <dbReference type="NCBI Taxonomy" id="40218"/>
    <lineage>
        <taxon>Bacteria</taxon>
        <taxon>Pseudomonadati</taxon>
        <taxon>Thermodesulfobacteriota</taxon>
        <taxon>Syntrophobacteria</taxon>
        <taxon>Syntrophobacterales</taxon>
        <taxon>Syntrophobacteraceae</taxon>
        <taxon>Desulforhabdus</taxon>
    </lineage>
</organism>
<dbReference type="PROSITE" id="PS50005">
    <property type="entry name" value="TPR"/>
    <property type="match status" value="2"/>
</dbReference>
<name>A0A9W6FSX6_9BACT</name>
<keyword evidence="6" id="KW-1185">Reference proteome</keyword>
<accession>A0A9W6FSX6</accession>
<dbReference type="InterPro" id="IPR011990">
    <property type="entry name" value="TPR-like_helical_dom_sf"/>
</dbReference>
<evidence type="ECO:0000256" key="2">
    <source>
        <dbReference type="ARBA" id="ARBA00022803"/>
    </source>
</evidence>
<gene>
    <name evidence="5" type="ORF">DAMNIGENAA_19960</name>
</gene>
<dbReference type="Pfam" id="PF13181">
    <property type="entry name" value="TPR_8"/>
    <property type="match status" value="2"/>
</dbReference>
<evidence type="ECO:0000313" key="5">
    <source>
        <dbReference type="EMBL" id="GLI34563.1"/>
    </source>
</evidence>
<keyword evidence="1" id="KW-0677">Repeat</keyword>
<keyword evidence="2 3" id="KW-0802">TPR repeat</keyword>
<reference evidence="5" key="1">
    <citation type="submission" date="2022-12" db="EMBL/GenBank/DDBJ databases">
        <title>Reference genome sequencing for broad-spectrum identification of bacterial and archaeal isolates by mass spectrometry.</title>
        <authorList>
            <person name="Sekiguchi Y."/>
            <person name="Tourlousse D.M."/>
        </authorList>
    </citation>
    <scope>NUCLEOTIDE SEQUENCE</scope>
    <source>
        <strain evidence="5">ASRB1</strain>
    </source>
</reference>
<feature type="transmembrane region" description="Helical" evidence="4">
    <location>
        <begin position="116"/>
        <end position="135"/>
    </location>
</feature>
<keyword evidence="4" id="KW-0472">Membrane</keyword>
<feature type="repeat" description="TPR" evidence="3">
    <location>
        <begin position="487"/>
        <end position="520"/>
    </location>
</feature>
<evidence type="ECO:0008006" key="7">
    <source>
        <dbReference type="Google" id="ProtNLM"/>
    </source>
</evidence>
<dbReference type="Gene3D" id="1.25.40.10">
    <property type="entry name" value="Tetratricopeptide repeat domain"/>
    <property type="match status" value="2"/>
</dbReference>
<dbReference type="EMBL" id="BSDR01000001">
    <property type="protein sequence ID" value="GLI34563.1"/>
    <property type="molecule type" value="Genomic_DNA"/>
</dbReference>
<evidence type="ECO:0000256" key="4">
    <source>
        <dbReference type="SAM" id="Phobius"/>
    </source>
</evidence>
<feature type="transmembrane region" description="Helical" evidence="4">
    <location>
        <begin position="62"/>
        <end position="81"/>
    </location>
</feature>
<evidence type="ECO:0000313" key="6">
    <source>
        <dbReference type="Proteomes" id="UP001144372"/>
    </source>
</evidence>